<protein>
    <submittedName>
        <fullName evidence="1">Uncharacterized protein</fullName>
    </submittedName>
</protein>
<dbReference type="EMBL" id="JARJJS010000001">
    <property type="protein sequence ID" value="MDF4024147.1"/>
    <property type="molecule type" value="Genomic_DNA"/>
</dbReference>
<reference evidence="1 2" key="1">
    <citation type="journal article" date="2024" name="Curr. Microbiol.">
        <title>Luteibacter sahnii sp. nov., A Novel Yellow-Colored Xanthomonadin Pigment Producing Probiotic Bacterium from Healthy Rice Seed Microbiome.</title>
        <authorList>
            <person name="Jaiswal G."/>
            <person name="Rana R."/>
            <person name="Nayak P.K."/>
            <person name="Chouhan R."/>
            <person name="Gandhi S.G."/>
            <person name="Patel H.K."/>
            <person name="Patil P.B."/>
        </authorList>
    </citation>
    <scope>NUCLEOTIDE SEQUENCE [LARGE SCALE GENOMIC DNA]</scope>
    <source>
        <strain evidence="1 2">PPL201</strain>
    </source>
</reference>
<gene>
    <name evidence="1" type="ORF">P3W24_04070</name>
</gene>
<evidence type="ECO:0000313" key="1">
    <source>
        <dbReference type="EMBL" id="MDF4024147.1"/>
    </source>
</evidence>
<proteinExistence type="predicted"/>
<dbReference type="RefSeq" id="WP_320550491.1">
    <property type="nucleotide sequence ID" value="NZ_JAQLOK010000002.1"/>
</dbReference>
<evidence type="ECO:0000313" key="2">
    <source>
        <dbReference type="Proteomes" id="UP001528850"/>
    </source>
</evidence>
<organism evidence="1 2">
    <name type="scientific">Luteibacter sahnii</name>
    <dbReference type="NCBI Taxonomy" id="3021977"/>
    <lineage>
        <taxon>Bacteria</taxon>
        <taxon>Pseudomonadati</taxon>
        <taxon>Pseudomonadota</taxon>
        <taxon>Gammaproteobacteria</taxon>
        <taxon>Lysobacterales</taxon>
        <taxon>Rhodanobacteraceae</taxon>
        <taxon>Luteibacter</taxon>
    </lineage>
</organism>
<keyword evidence="2" id="KW-1185">Reference proteome</keyword>
<accession>A0ABT6BA38</accession>
<comment type="caution">
    <text evidence="1">The sequence shown here is derived from an EMBL/GenBank/DDBJ whole genome shotgun (WGS) entry which is preliminary data.</text>
</comment>
<dbReference type="Proteomes" id="UP001528850">
    <property type="component" value="Unassembled WGS sequence"/>
</dbReference>
<sequence length="130" mass="14468">MLKQAMAAAGLLLEDGTRHFSVLGRLAYRREGSVARVKENIRQVDAVNGGKRAKNEAINLSRVPSVRCSAYLCHVGVADTYHPIRPVDMGDQRTAQLVVLRELAHSPVIEIDRRSAKYLAYDPHTFAEIE</sequence>
<name>A0ABT6BA38_9GAMM</name>